<dbReference type="CDD" id="cd06224">
    <property type="entry name" value="REM"/>
    <property type="match status" value="1"/>
</dbReference>
<dbReference type="InterPro" id="IPR000651">
    <property type="entry name" value="Ras-like_Gua-exchang_fac_N"/>
</dbReference>
<evidence type="ECO:0000259" key="3">
    <source>
        <dbReference type="PROSITE" id="PS50009"/>
    </source>
</evidence>
<evidence type="ECO:0000256" key="1">
    <source>
        <dbReference type="ARBA" id="ARBA00022658"/>
    </source>
</evidence>
<dbReference type="PROSITE" id="PS50009">
    <property type="entry name" value="RASGEF_CAT"/>
    <property type="match status" value="1"/>
</dbReference>
<sequence>MGEGEKNKRMDIGSCHVEFPETILYDNNETIGAVRAGTLEALVDNLTRPDKLDAAFNRAFLTTYSYFTSGEEVLQLLMERFDCLPPETLNPTQAEEWLSETKPVIQLRVVNVLRQWLESFWMEPSGPETHRNLLKLHLFVSESVSNEASAVQQLLEIIRGRLSGVERLKRSQPSFSSAPKPILPRKLDKLQFLKIDATEIARQLTLMESSVFAKVQPMELLNKNWQKKESADVATPAPNVRELIRYFNQLSSWVGAVIIAESDLKKRTQVIAHLVNVANACHDLQNYSAVISILSGLESAPVYRLARTWAMVTERTCSILEPLQALTATDQNYQMYRDTLRCAVPPCIPFLGLFLKDLVFIEDGNQPWTPEGLVNFTKYSMLASTIHEVQRFQQAPYCLQPVPELQEYLTAQLQSAGDVHELWERSCQLDPRGRGDGGRSRDTYTATGGMTTSMVVACMILDD</sequence>
<dbReference type="InterPro" id="IPR008937">
    <property type="entry name" value="Ras-like_GEF"/>
</dbReference>
<dbReference type="InterPro" id="IPR019804">
    <property type="entry name" value="Ras_G-nucl-exch_fac_CS"/>
</dbReference>
<name>A0A7R8ASY1_9EURO</name>
<dbReference type="SUPFAM" id="SSF48366">
    <property type="entry name" value="Ras GEF"/>
    <property type="match status" value="1"/>
</dbReference>
<dbReference type="RefSeq" id="XP_041561823.1">
    <property type="nucleotide sequence ID" value="XM_041696165.1"/>
</dbReference>
<dbReference type="Proteomes" id="UP000654913">
    <property type="component" value="Chromosome 7"/>
</dbReference>
<protein>
    <recommendedName>
        <fullName evidence="7">Ras guanine nucleotide exchange factor domain-containing protein</fullName>
    </recommendedName>
</protein>
<dbReference type="Gene3D" id="1.10.840.10">
    <property type="entry name" value="Ras guanine-nucleotide exchange factors catalytic domain"/>
    <property type="match status" value="1"/>
</dbReference>
<dbReference type="InterPro" id="IPR023578">
    <property type="entry name" value="Ras_GEF_dom_sf"/>
</dbReference>
<dbReference type="KEGG" id="apuu:APUU_71207S"/>
<dbReference type="GO" id="GO:0005085">
    <property type="term" value="F:guanyl-nucleotide exchange factor activity"/>
    <property type="evidence" value="ECO:0007669"/>
    <property type="project" value="UniProtKB-KW"/>
</dbReference>
<dbReference type="AlphaFoldDB" id="A0A7R8ASY1"/>
<dbReference type="SMART" id="SM00229">
    <property type="entry name" value="RasGEFN"/>
    <property type="match status" value="1"/>
</dbReference>
<evidence type="ECO:0008006" key="7">
    <source>
        <dbReference type="Google" id="ProtNLM"/>
    </source>
</evidence>
<dbReference type="CDD" id="cd00155">
    <property type="entry name" value="RasGEF"/>
    <property type="match status" value="1"/>
</dbReference>
<dbReference type="InterPro" id="IPR001895">
    <property type="entry name" value="RASGEF_cat_dom"/>
</dbReference>
<accession>A0A7R8ASY1</accession>
<proteinExistence type="predicted"/>
<dbReference type="PANTHER" id="PTHR23113:SF368">
    <property type="entry name" value="CELL DIVISION CONTROL PROTEIN 25"/>
    <property type="match status" value="1"/>
</dbReference>
<dbReference type="GO" id="GO:0007265">
    <property type="term" value="P:Ras protein signal transduction"/>
    <property type="evidence" value="ECO:0007669"/>
    <property type="project" value="TreeGrafter"/>
</dbReference>
<dbReference type="GO" id="GO:0005886">
    <property type="term" value="C:plasma membrane"/>
    <property type="evidence" value="ECO:0007669"/>
    <property type="project" value="TreeGrafter"/>
</dbReference>
<dbReference type="PANTHER" id="PTHR23113">
    <property type="entry name" value="GUANINE NUCLEOTIDE EXCHANGE FACTOR"/>
    <property type="match status" value="1"/>
</dbReference>
<feature type="domain" description="Ras-GEF" evidence="3">
    <location>
        <begin position="196"/>
        <end position="432"/>
    </location>
</feature>
<dbReference type="PROSITE" id="PS50212">
    <property type="entry name" value="RASGEF_NTER"/>
    <property type="match status" value="1"/>
</dbReference>
<dbReference type="Pfam" id="PF00617">
    <property type="entry name" value="RasGEF"/>
    <property type="match status" value="1"/>
</dbReference>
<dbReference type="OrthoDB" id="546434at2759"/>
<reference evidence="5" key="2">
    <citation type="submission" date="2021-02" db="EMBL/GenBank/DDBJ databases">
        <title>Aspergillus puulaauensis MK2 genome sequence.</title>
        <authorList>
            <person name="Futagami T."/>
            <person name="Mori K."/>
            <person name="Kadooka C."/>
            <person name="Tanaka T."/>
        </authorList>
    </citation>
    <scope>NUCLEOTIDE SEQUENCE</scope>
    <source>
        <strain evidence="5">MK2</strain>
    </source>
</reference>
<dbReference type="Pfam" id="PF00618">
    <property type="entry name" value="RasGEF_N"/>
    <property type="match status" value="1"/>
</dbReference>
<keyword evidence="6" id="KW-1185">Reference proteome</keyword>
<reference evidence="5" key="1">
    <citation type="submission" date="2021-01" db="EMBL/GenBank/DDBJ databases">
        <authorList>
            <consortium name="Aspergillus puulaauensis MK2 genome sequencing consortium"/>
            <person name="Kazuki M."/>
            <person name="Futagami T."/>
        </authorList>
    </citation>
    <scope>NUCLEOTIDE SEQUENCE</scope>
    <source>
        <strain evidence="5">MK2</strain>
    </source>
</reference>
<dbReference type="Gene3D" id="1.20.870.10">
    <property type="entry name" value="Son of sevenless (SoS) protein Chain: S domain 1"/>
    <property type="match status" value="1"/>
</dbReference>
<organism evidence="5 6">
    <name type="scientific">Aspergillus puulaauensis</name>
    <dbReference type="NCBI Taxonomy" id="1220207"/>
    <lineage>
        <taxon>Eukaryota</taxon>
        <taxon>Fungi</taxon>
        <taxon>Dikarya</taxon>
        <taxon>Ascomycota</taxon>
        <taxon>Pezizomycotina</taxon>
        <taxon>Eurotiomycetes</taxon>
        <taxon>Eurotiomycetidae</taxon>
        <taxon>Eurotiales</taxon>
        <taxon>Aspergillaceae</taxon>
        <taxon>Aspergillus</taxon>
    </lineage>
</organism>
<feature type="domain" description="N-terminal Ras-GEF" evidence="4">
    <location>
        <begin position="30"/>
        <end position="162"/>
    </location>
</feature>
<dbReference type="EMBL" id="AP024449">
    <property type="protein sequence ID" value="BCS29637.1"/>
    <property type="molecule type" value="Genomic_DNA"/>
</dbReference>
<evidence type="ECO:0000313" key="5">
    <source>
        <dbReference type="EMBL" id="BCS29637.1"/>
    </source>
</evidence>
<dbReference type="SMART" id="SM00147">
    <property type="entry name" value="RasGEF"/>
    <property type="match status" value="1"/>
</dbReference>
<dbReference type="GeneID" id="64979634"/>
<evidence type="ECO:0000259" key="4">
    <source>
        <dbReference type="PROSITE" id="PS50212"/>
    </source>
</evidence>
<evidence type="ECO:0000256" key="2">
    <source>
        <dbReference type="PROSITE-ProRule" id="PRU00168"/>
    </source>
</evidence>
<dbReference type="PROSITE" id="PS00720">
    <property type="entry name" value="RASGEF"/>
    <property type="match status" value="1"/>
</dbReference>
<evidence type="ECO:0000313" key="6">
    <source>
        <dbReference type="Proteomes" id="UP000654913"/>
    </source>
</evidence>
<dbReference type="InterPro" id="IPR036964">
    <property type="entry name" value="RASGEF_cat_dom_sf"/>
</dbReference>
<gene>
    <name evidence="5" type="ORF">APUU_71207S</name>
</gene>
<keyword evidence="1 2" id="KW-0344">Guanine-nucleotide releasing factor</keyword>